<evidence type="ECO:0000313" key="5">
    <source>
        <dbReference type="Proteomes" id="UP000708208"/>
    </source>
</evidence>
<keyword evidence="5" id="KW-1185">Reference proteome</keyword>
<name>A0A8J2KKJ9_9HEXA</name>
<protein>
    <submittedName>
        <fullName evidence="4">Uncharacterized protein</fullName>
    </submittedName>
</protein>
<sequence>MQENFSNAKDRTGKPTVTISNYHLEHLEETLEKLQLDFEAELDLYEQNHEKLRRMKSNLLAVDFTETFLKDEDNDESSESLLGSPNGPKPVESPGGTPGNRKTAVPELEVINEIESDKENVSQQSPPRPSPNNQPYQRMQGMWEKIKTLENLLETHRGGLKEKIDCIKKTELEIRNISLFLNTSRSKEEDSRNSFNAALQKSHELNLLLPQENESKLISSGTFRGDKDDVKSPKDSELSVNLLSADESRSRCGNLLSTEEIMSPPTQDDINVEVANGNSNTDGFKITRTSWMFCIGVNVVVVVATIAILIVNAALPT</sequence>
<evidence type="ECO:0000256" key="1">
    <source>
        <dbReference type="SAM" id="Coils"/>
    </source>
</evidence>
<evidence type="ECO:0000256" key="3">
    <source>
        <dbReference type="SAM" id="Phobius"/>
    </source>
</evidence>
<feature type="region of interest" description="Disordered" evidence="2">
    <location>
        <begin position="116"/>
        <end position="136"/>
    </location>
</feature>
<keyword evidence="3" id="KW-0472">Membrane</keyword>
<comment type="caution">
    <text evidence="4">The sequence shown here is derived from an EMBL/GenBank/DDBJ whole genome shotgun (WGS) entry which is preliminary data.</text>
</comment>
<keyword evidence="1" id="KW-0175">Coiled coil</keyword>
<keyword evidence="3" id="KW-0812">Transmembrane</keyword>
<evidence type="ECO:0000256" key="2">
    <source>
        <dbReference type="SAM" id="MobiDB-lite"/>
    </source>
</evidence>
<proteinExistence type="predicted"/>
<feature type="transmembrane region" description="Helical" evidence="3">
    <location>
        <begin position="290"/>
        <end position="315"/>
    </location>
</feature>
<gene>
    <name evidence="4" type="ORF">AFUS01_LOCUS16447</name>
</gene>
<reference evidence="4" key="1">
    <citation type="submission" date="2021-06" db="EMBL/GenBank/DDBJ databases">
        <authorList>
            <person name="Hodson N. C."/>
            <person name="Mongue J. A."/>
            <person name="Jaron S. K."/>
        </authorList>
    </citation>
    <scope>NUCLEOTIDE SEQUENCE</scope>
</reference>
<evidence type="ECO:0000313" key="4">
    <source>
        <dbReference type="EMBL" id="CAG7727615.1"/>
    </source>
</evidence>
<feature type="region of interest" description="Disordered" evidence="2">
    <location>
        <begin position="71"/>
        <end position="103"/>
    </location>
</feature>
<keyword evidence="3" id="KW-1133">Transmembrane helix</keyword>
<dbReference type="EMBL" id="CAJVCH010151075">
    <property type="protein sequence ID" value="CAG7727615.1"/>
    <property type="molecule type" value="Genomic_DNA"/>
</dbReference>
<feature type="coiled-coil region" evidence="1">
    <location>
        <begin position="24"/>
        <end position="62"/>
    </location>
</feature>
<organism evidence="4 5">
    <name type="scientific">Allacma fusca</name>
    <dbReference type="NCBI Taxonomy" id="39272"/>
    <lineage>
        <taxon>Eukaryota</taxon>
        <taxon>Metazoa</taxon>
        <taxon>Ecdysozoa</taxon>
        <taxon>Arthropoda</taxon>
        <taxon>Hexapoda</taxon>
        <taxon>Collembola</taxon>
        <taxon>Symphypleona</taxon>
        <taxon>Sminthuridae</taxon>
        <taxon>Allacma</taxon>
    </lineage>
</organism>
<dbReference type="Proteomes" id="UP000708208">
    <property type="component" value="Unassembled WGS sequence"/>
</dbReference>
<accession>A0A8J2KKJ9</accession>
<dbReference type="AlphaFoldDB" id="A0A8J2KKJ9"/>